<dbReference type="EMBL" id="JACPSX010000292">
    <property type="protein sequence ID" value="MBI3016343.1"/>
    <property type="molecule type" value="Genomic_DNA"/>
</dbReference>
<dbReference type="CDD" id="cd03255">
    <property type="entry name" value="ABC_MJ0796_LolCDE_FtsE"/>
    <property type="match status" value="1"/>
</dbReference>
<evidence type="ECO:0000256" key="1">
    <source>
        <dbReference type="ARBA" id="ARBA00022448"/>
    </source>
</evidence>
<dbReference type="PANTHER" id="PTHR24220">
    <property type="entry name" value="IMPORT ATP-BINDING PROTEIN"/>
    <property type="match status" value="1"/>
</dbReference>
<dbReference type="InterPro" id="IPR015854">
    <property type="entry name" value="ABC_transpr_LolD-like"/>
</dbReference>
<dbReference type="Proteomes" id="UP000741360">
    <property type="component" value="Unassembled WGS sequence"/>
</dbReference>
<dbReference type="InterPro" id="IPR003439">
    <property type="entry name" value="ABC_transporter-like_ATP-bd"/>
</dbReference>
<dbReference type="AlphaFoldDB" id="A0A932M1S4"/>
<evidence type="ECO:0000256" key="3">
    <source>
        <dbReference type="ARBA" id="ARBA00022840"/>
    </source>
</evidence>
<dbReference type="InterPro" id="IPR017911">
    <property type="entry name" value="MacB-like_ATP-bd"/>
</dbReference>
<comment type="caution">
    <text evidence="6">The sequence shown here is derived from an EMBL/GenBank/DDBJ whole genome shotgun (WGS) entry which is preliminary data.</text>
</comment>
<dbReference type="PROSITE" id="PS50893">
    <property type="entry name" value="ABC_TRANSPORTER_2"/>
    <property type="match status" value="1"/>
</dbReference>
<dbReference type="GO" id="GO:0089705">
    <property type="term" value="P:protein localization to outer membrane"/>
    <property type="evidence" value="ECO:0007669"/>
    <property type="project" value="TreeGrafter"/>
</dbReference>
<dbReference type="GO" id="GO:0098796">
    <property type="term" value="C:membrane protein complex"/>
    <property type="evidence" value="ECO:0007669"/>
    <property type="project" value="UniProtKB-ARBA"/>
</dbReference>
<keyword evidence="3 6" id="KW-0067">ATP-binding</keyword>
<gene>
    <name evidence="6" type="ORF">HYY65_15060</name>
</gene>
<keyword evidence="1" id="KW-0813">Transport</keyword>
<dbReference type="FunFam" id="3.40.50.300:FF:000032">
    <property type="entry name" value="Export ABC transporter ATP-binding protein"/>
    <property type="match status" value="1"/>
</dbReference>
<proteinExistence type="inferred from homology"/>
<evidence type="ECO:0000256" key="2">
    <source>
        <dbReference type="ARBA" id="ARBA00022741"/>
    </source>
</evidence>
<reference evidence="6" key="1">
    <citation type="submission" date="2020-07" db="EMBL/GenBank/DDBJ databases">
        <title>Huge and variable diversity of episymbiotic CPR bacteria and DPANN archaea in groundwater ecosystems.</title>
        <authorList>
            <person name="He C.Y."/>
            <person name="Keren R."/>
            <person name="Whittaker M."/>
            <person name="Farag I.F."/>
            <person name="Doudna J."/>
            <person name="Cate J.H.D."/>
            <person name="Banfield J.F."/>
        </authorList>
    </citation>
    <scope>NUCLEOTIDE SEQUENCE</scope>
    <source>
        <strain evidence="6">NC_groundwater_717_Ag_S-0.2um_59_8</strain>
    </source>
</reference>
<dbReference type="GO" id="GO:0005886">
    <property type="term" value="C:plasma membrane"/>
    <property type="evidence" value="ECO:0007669"/>
    <property type="project" value="TreeGrafter"/>
</dbReference>
<sequence>MNEPVPLISIRQLHKSFPAGSQEIHVLRGLDLEVYAGEMLGIVGVSGVGKSTLLQILGGLESPTSGAVTYGEVDLFRLGNGAKAAFRDRKIGFVFQFHYLRPEFTALENVMMPLLIGREPPALAAATARKLLAEVGLEERLEHKPAELSGGEQQRVAMARALVTDPDVVLADEPTGNLDGPTGRAIHHLLREINRQRGTTFVIVTHNEELAGLMDRVVRLSDGRIQAVRGLPGAVSTPVGQEKS</sequence>
<protein>
    <submittedName>
        <fullName evidence="6">ABC transporter ATP-binding protein</fullName>
    </submittedName>
</protein>
<dbReference type="GO" id="GO:0022857">
    <property type="term" value="F:transmembrane transporter activity"/>
    <property type="evidence" value="ECO:0007669"/>
    <property type="project" value="TreeGrafter"/>
</dbReference>
<accession>A0A932M1S4</accession>
<dbReference type="SMART" id="SM00382">
    <property type="entry name" value="AAA"/>
    <property type="match status" value="1"/>
</dbReference>
<name>A0A932M1S4_UNCTE</name>
<dbReference type="GO" id="GO:0005524">
    <property type="term" value="F:ATP binding"/>
    <property type="evidence" value="ECO:0007669"/>
    <property type="project" value="UniProtKB-KW"/>
</dbReference>
<dbReference type="InterPro" id="IPR003593">
    <property type="entry name" value="AAA+_ATPase"/>
</dbReference>
<dbReference type="Pfam" id="PF00005">
    <property type="entry name" value="ABC_tran"/>
    <property type="match status" value="1"/>
</dbReference>
<evidence type="ECO:0000256" key="4">
    <source>
        <dbReference type="ARBA" id="ARBA00038388"/>
    </source>
</evidence>
<dbReference type="InterPro" id="IPR027417">
    <property type="entry name" value="P-loop_NTPase"/>
</dbReference>
<dbReference type="GO" id="GO:0016887">
    <property type="term" value="F:ATP hydrolysis activity"/>
    <property type="evidence" value="ECO:0007669"/>
    <property type="project" value="InterPro"/>
</dbReference>
<dbReference type="PANTHER" id="PTHR24220:SF689">
    <property type="entry name" value="LIPOPROTEIN-RELEASING SYSTEM ATP-BINDING PROTEIN LOLD"/>
    <property type="match status" value="1"/>
</dbReference>
<dbReference type="Gene3D" id="3.40.50.300">
    <property type="entry name" value="P-loop containing nucleotide triphosphate hydrolases"/>
    <property type="match status" value="1"/>
</dbReference>
<feature type="domain" description="ABC transporter" evidence="5">
    <location>
        <begin position="8"/>
        <end position="243"/>
    </location>
</feature>
<organism evidence="6 7">
    <name type="scientific">Tectimicrobiota bacterium</name>
    <dbReference type="NCBI Taxonomy" id="2528274"/>
    <lineage>
        <taxon>Bacteria</taxon>
        <taxon>Pseudomonadati</taxon>
        <taxon>Nitrospinota/Tectimicrobiota group</taxon>
        <taxon>Candidatus Tectimicrobiota</taxon>
    </lineage>
</organism>
<dbReference type="PROSITE" id="PS00211">
    <property type="entry name" value="ABC_TRANSPORTER_1"/>
    <property type="match status" value="1"/>
</dbReference>
<evidence type="ECO:0000313" key="6">
    <source>
        <dbReference type="EMBL" id="MBI3016343.1"/>
    </source>
</evidence>
<evidence type="ECO:0000313" key="7">
    <source>
        <dbReference type="Proteomes" id="UP000741360"/>
    </source>
</evidence>
<dbReference type="GO" id="GO:0044874">
    <property type="term" value="P:lipoprotein localization to outer membrane"/>
    <property type="evidence" value="ECO:0007669"/>
    <property type="project" value="TreeGrafter"/>
</dbReference>
<keyword evidence="2" id="KW-0547">Nucleotide-binding</keyword>
<comment type="similarity">
    <text evidence="4">Belongs to the ABC transporter superfamily. Macrolide exporter (TC 3.A.1.122) family.</text>
</comment>
<dbReference type="SUPFAM" id="SSF52540">
    <property type="entry name" value="P-loop containing nucleoside triphosphate hydrolases"/>
    <property type="match status" value="1"/>
</dbReference>
<dbReference type="InterPro" id="IPR017871">
    <property type="entry name" value="ABC_transporter-like_CS"/>
</dbReference>
<evidence type="ECO:0000259" key="5">
    <source>
        <dbReference type="PROSITE" id="PS50893"/>
    </source>
</evidence>